<dbReference type="InterPro" id="IPR038404">
    <property type="entry name" value="TRAP_DctP_sf"/>
</dbReference>
<dbReference type="Gene3D" id="3.40.190.170">
    <property type="entry name" value="Bacterial extracellular solute-binding protein, family 7"/>
    <property type="match status" value="1"/>
</dbReference>
<keyword evidence="4" id="KW-1185">Reference proteome</keyword>
<feature type="chain" id="PRO_5043845507" evidence="2">
    <location>
        <begin position="25"/>
        <end position="334"/>
    </location>
</feature>
<dbReference type="GO" id="GO:0055085">
    <property type="term" value="P:transmembrane transport"/>
    <property type="evidence" value="ECO:0007669"/>
    <property type="project" value="InterPro"/>
</dbReference>
<dbReference type="PANTHER" id="PTHR33376">
    <property type="match status" value="1"/>
</dbReference>
<comment type="caution">
    <text evidence="3">The sequence shown here is derived from an EMBL/GenBank/DDBJ whole genome shotgun (WGS) entry which is preliminary data.</text>
</comment>
<evidence type="ECO:0000256" key="2">
    <source>
        <dbReference type="SAM" id="SignalP"/>
    </source>
</evidence>
<dbReference type="EMBL" id="JACYTR010000008">
    <property type="protein sequence ID" value="MBD8525302.1"/>
    <property type="molecule type" value="Genomic_DNA"/>
</dbReference>
<dbReference type="RefSeq" id="WP_192028647.1">
    <property type="nucleotide sequence ID" value="NZ_JACYTR010000008.1"/>
</dbReference>
<proteinExistence type="predicted"/>
<evidence type="ECO:0000313" key="3">
    <source>
        <dbReference type="EMBL" id="MBD8525302.1"/>
    </source>
</evidence>
<keyword evidence="1 2" id="KW-0732">Signal</keyword>
<dbReference type="AlphaFoldDB" id="A0AAW3ZJV3"/>
<protein>
    <submittedName>
        <fullName evidence="3">TRAP transporter substrate-binding protein DctP</fullName>
    </submittedName>
</protein>
<dbReference type="Proteomes" id="UP000613768">
    <property type="component" value="Unassembled WGS sequence"/>
</dbReference>
<feature type="signal peptide" evidence="2">
    <location>
        <begin position="1"/>
        <end position="24"/>
    </location>
</feature>
<evidence type="ECO:0000256" key="1">
    <source>
        <dbReference type="ARBA" id="ARBA00022729"/>
    </source>
</evidence>
<dbReference type="Pfam" id="PF03480">
    <property type="entry name" value="DctP"/>
    <property type="match status" value="1"/>
</dbReference>
<dbReference type="InterPro" id="IPR018389">
    <property type="entry name" value="DctP_fam"/>
</dbReference>
<gene>
    <name evidence="3" type="primary">dctP</name>
    <name evidence="3" type="ORF">IFO71_06045</name>
</gene>
<organism evidence="3 4">
    <name type="scientific">Pseudomarimonas arenosa</name>
    <dbReference type="NCBI Taxonomy" id="2774145"/>
    <lineage>
        <taxon>Bacteria</taxon>
        <taxon>Pseudomonadati</taxon>
        <taxon>Pseudomonadota</taxon>
        <taxon>Gammaproteobacteria</taxon>
        <taxon>Lysobacterales</taxon>
        <taxon>Lysobacteraceae</taxon>
        <taxon>Pseudomarimonas</taxon>
    </lineage>
</organism>
<reference evidence="3 4" key="1">
    <citation type="submission" date="2020-09" db="EMBL/GenBank/DDBJ databases">
        <title>Pseudoxanthomonas sp. CAU 1598 isolated from sand of Yaerae Beach.</title>
        <authorList>
            <person name="Kim W."/>
        </authorList>
    </citation>
    <scope>NUCLEOTIDE SEQUENCE [LARGE SCALE GENOMIC DNA]</scope>
    <source>
        <strain evidence="3 4">CAU 1598</strain>
    </source>
</reference>
<dbReference type="PANTHER" id="PTHR33376:SF4">
    <property type="entry name" value="SIALIC ACID-BINDING PERIPLASMIC PROTEIN SIAP"/>
    <property type="match status" value="1"/>
</dbReference>
<sequence length="334" mass="36492">MTIFSRLLSSSLACLLALAGQAHAAQTLKIATVAPEGSLWMTEMRASAERAEQATEGRVKIKFYPGGVMGNDATVLRKIKLGQLHGGALTGSELGGLSKNAQLYGLPFLFDDPAEIKPIRQQFDQYIRHDLNKAGYAVLSMTGVGFAYLMSSDDVGSREALEGRKIWVPQNDVIAERTFRAGGVSPIPLALPDVFTGLQTGLIDTVANTTSGAIALQWHSKMRRLLDLPLSYILGYVVIDQRAWNKISEADQQATLQAFAQGSDRIESENRRSDASALDALKQLGVQVVQPSESERDRWRTVGREVVDALIAESRLDGEVIGKLRAELQRRRQG</sequence>
<name>A0AAW3ZJV3_9GAMM</name>
<dbReference type="NCBIfam" id="NF037995">
    <property type="entry name" value="TRAP_S1"/>
    <property type="match status" value="1"/>
</dbReference>
<accession>A0AAW3ZJV3</accession>
<evidence type="ECO:0000313" key="4">
    <source>
        <dbReference type="Proteomes" id="UP000613768"/>
    </source>
</evidence>